<protein>
    <submittedName>
        <fullName evidence="2">Uncharacterized protein</fullName>
    </submittedName>
</protein>
<dbReference type="EMBL" id="AP014648">
    <property type="protein sequence ID" value="BAQ18221.1"/>
    <property type="molecule type" value="Genomic_DNA"/>
</dbReference>
<feature type="chain" id="PRO_5002037779" evidence="1">
    <location>
        <begin position="27"/>
        <end position="59"/>
    </location>
</feature>
<dbReference type="KEGG" id="mcg:GL4_2787"/>
<accession>A0A0A8K5Y5</accession>
<gene>
    <name evidence="2" type="ORF">GL4_2787</name>
</gene>
<keyword evidence="1" id="KW-0732">Signal</keyword>
<dbReference type="Proteomes" id="UP000031643">
    <property type="component" value="Chromosome"/>
</dbReference>
<sequence>MYVAIMKQIALFATAALVSLSVAGCAVEVPMSAFQLGPLEAEKAPAPASQPQRDLPPVR</sequence>
<dbReference type="AlphaFoldDB" id="A0A0A8K5Y5"/>
<feature type="signal peptide" evidence="1">
    <location>
        <begin position="1"/>
        <end position="26"/>
    </location>
</feature>
<name>A0A0A8K5Y5_9HYPH</name>
<dbReference type="STRING" id="1384459.GL4_2787"/>
<keyword evidence="3" id="KW-1185">Reference proteome</keyword>
<evidence type="ECO:0000313" key="3">
    <source>
        <dbReference type="Proteomes" id="UP000031643"/>
    </source>
</evidence>
<dbReference type="PROSITE" id="PS51257">
    <property type="entry name" value="PROKAR_LIPOPROTEIN"/>
    <property type="match status" value="1"/>
</dbReference>
<reference evidence="2 3" key="1">
    <citation type="submission" date="2014-09" db="EMBL/GenBank/DDBJ databases">
        <title>Genome sequencing of Methyloceanibacter caenitepidi Gela4.</title>
        <authorList>
            <person name="Takeuchi M."/>
            <person name="Susumu S."/>
            <person name="Kamagata Y."/>
            <person name="Oshima K."/>
            <person name="Hattori M."/>
            <person name="Iwasaki W."/>
        </authorList>
    </citation>
    <scope>NUCLEOTIDE SEQUENCE [LARGE SCALE GENOMIC DNA]</scope>
    <source>
        <strain evidence="2 3">Gela4</strain>
    </source>
</reference>
<proteinExistence type="predicted"/>
<dbReference type="HOGENOM" id="CLU_2955236_0_0_5"/>
<organism evidence="2 3">
    <name type="scientific">Methyloceanibacter caenitepidi</name>
    <dbReference type="NCBI Taxonomy" id="1384459"/>
    <lineage>
        <taxon>Bacteria</taxon>
        <taxon>Pseudomonadati</taxon>
        <taxon>Pseudomonadota</taxon>
        <taxon>Alphaproteobacteria</taxon>
        <taxon>Hyphomicrobiales</taxon>
        <taxon>Hyphomicrobiaceae</taxon>
        <taxon>Methyloceanibacter</taxon>
    </lineage>
</organism>
<evidence type="ECO:0000256" key="1">
    <source>
        <dbReference type="SAM" id="SignalP"/>
    </source>
</evidence>
<evidence type="ECO:0000313" key="2">
    <source>
        <dbReference type="EMBL" id="BAQ18221.1"/>
    </source>
</evidence>